<organism evidence="2">
    <name type="scientific">Arundo donax</name>
    <name type="common">Giant reed</name>
    <name type="synonym">Donax arundinaceus</name>
    <dbReference type="NCBI Taxonomy" id="35708"/>
    <lineage>
        <taxon>Eukaryota</taxon>
        <taxon>Viridiplantae</taxon>
        <taxon>Streptophyta</taxon>
        <taxon>Embryophyta</taxon>
        <taxon>Tracheophyta</taxon>
        <taxon>Spermatophyta</taxon>
        <taxon>Magnoliopsida</taxon>
        <taxon>Liliopsida</taxon>
        <taxon>Poales</taxon>
        <taxon>Poaceae</taxon>
        <taxon>PACMAD clade</taxon>
        <taxon>Arundinoideae</taxon>
        <taxon>Arundineae</taxon>
        <taxon>Arundo</taxon>
    </lineage>
</organism>
<proteinExistence type="predicted"/>
<accession>A0A0A9GG70</accession>
<reference evidence="2" key="2">
    <citation type="journal article" date="2015" name="Data Brief">
        <title>Shoot transcriptome of the giant reed, Arundo donax.</title>
        <authorList>
            <person name="Barrero R.A."/>
            <person name="Guerrero F.D."/>
            <person name="Moolhuijzen P."/>
            <person name="Goolsby J.A."/>
            <person name="Tidwell J."/>
            <person name="Bellgard S.E."/>
            <person name="Bellgard M.I."/>
        </authorList>
    </citation>
    <scope>NUCLEOTIDE SEQUENCE</scope>
    <source>
        <tissue evidence="2">Shoot tissue taken approximately 20 cm above the soil surface</tissue>
    </source>
</reference>
<protein>
    <submittedName>
        <fullName evidence="2">Uncharacterized protein</fullName>
    </submittedName>
</protein>
<dbReference type="AlphaFoldDB" id="A0A0A9GG70"/>
<sequence>MLATCLTAISQLPSTMICNNLTKCCGVYWNWLRLSSAALRSSGTWLSAARSTTARLGRSMSTRGGGGGSGGVGEPRVSESQEGGGGQETKTLARE</sequence>
<reference evidence="2" key="1">
    <citation type="submission" date="2014-09" db="EMBL/GenBank/DDBJ databases">
        <authorList>
            <person name="Magalhaes I.L.F."/>
            <person name="Oliveira U."/>
            <person name="Santos F.R."/>
            <person name="Vidigal T.H.D.A."/>
            <person name="Brescovit A.D."/>
            <person name="Santos A.J."/>
        </authorList>
    </citation>
    <scope>NUCLEOTIDE SEQUENCE</scope>
    <source>
        <tissue evidence="2">Shoot tissue taken approximately 20 cm above the soil surface</tissue>
    </source>
</reference>
<feature type="region of interest" description="Disordered" evidence="1">
    <location>
        <begin position="53"/>
        <end position="95"/>
    </location>
</feature>
<dbReference type="EMBL" id="GBRH01175442">
    <property type="protein sequence ID" value="JAE22454.1"/>
    <property type="molecule type" value="Transcribed_RNA"/>
</dbReference>
<name>A0A0A9GG70_ARUDO</name>
<evidence type="ECO:0000313" key="2">
    <source>
        <dbReference type="EMBL" id="JAE22454.1"/>
    </source>
</evidence>
<evidence type="ECO:0000256" key="1">
    <source>
        <dbReference type="SAM" id="MobiDB-lite"/>
    </source>
</evidence>
<feature type="compositionally biased region" description="Gly residues" evidence="1">
    <location>
        <begin position="63"/>
        <end position="73"/>
    </location>
</feature>